<dbReference type="Proteomes" id="UP000092661">
    <property type="component" value="Chromosome"/>
</dbReference>
<gene>
    <name evidence="5" type="ORF">A1A1_12262</name>
    <name evidence="2" type="ORF">BBH88_03845</name>
    <name evidence="3" type="ORF">BBH88_11220</name>
    <name evidence="4" type="ORF">BBH88_14225</name>
</gene>
<dbReference type="EMBL" id="CP016534">
    <property type="protein sequence ID" value="ANU10840.1"/>
    <property type="molecule type" value="Genomic_DNA"/>
</dbReference>
<dbReference type="KEGG" id="pana:BBH88_14225"/>
<dbReference type="GO" id="GO:0003677">
    <property type="term" value="F:DNA binding"/>
    <property type="evidence" value="ECO:0007669"/>
    <property type="project" value="InterPro"/>
</dbReference>
<keyword evidence="1" id="KW-0175">Coiled coil</keyword>
<name>A0A1C7DH04_9BACL</name>
<evidence type="ECO:0000313" key="3">
    <source>
        <dbReference type="EMBL" id="ANU10840.1"/>
    </source>
</evidence>
<dbReference type="EMBL" id="AJYB01000036">
    <property type="protein sequence ID" value="EIM06207.1"/>
    <property type="molecule type" value="Genomic_DNA"/>
</dbReference>
<accession>A0A1C7DH04</accession>
<dbReference type="EMBL" id="CP016534">
    <property type="protein sequence ID" value="ANU09499.1"/>
    <property type="molecule type" value="Genomic_DNA"/>
</dbReference>
<reference evidence="4" key="3">
    <citation type="submission" date="2016-10" db="EMBL/GenBank/DDBJ databases">
        <authorList>
            <person name="See-Too W.S."/>
        </authorList>
    </citation>
    <scope>NUCLEOTIDE SEQUENCE</scope>
    <source>
        <strain evidence="4">DSM 14505</strain>
    </source>
</reference>
<feature type="coiled-coil region" evidence="1">
    <location>
        <begin position="63"/>
        <end position="90"/>
    </location>
</feature>
<reference evidence="5 6" key="1">
    <citation type="journal article" date="2012" name="J. Bacteriol.">
        <title>Genome Sequence of the Antarctic Psychrophile Bacterium Planococcus antarcticus DSM 14505.</title>
        <authorList>
            <person name="Margolles A."/>
            <person name="Gueimonde M."/>
            <person name="Sanchez B."/>
        </authorList>
    </citation>
    <scope>NUCLEOTIDE SEQUENCE [LARGE SCALE GENOMIC DNA]</scope>
    <source>
        <strain evidence="5 6">DSM 14505</strain>
    </source>
</reference>
<evidence type="ECO:0000313" key="2">
    <source>
        <dbReference type="EMBL" id="ANU09499.1"/>
    </source>
</evidence>
<dbReference type="SUPFAM" id="SSF46689">
    <property type="entry name" value="Homeodomain-like"/>
    <property type="match status" value="1"/>
</dbReference>
<sequence length="99" mass="11729">MGKHKTTEYKEYIAKLHIKEGRKATDLAYEVGVSATTVRQWAREYREKQERLANPTGEPLVTFSEMEKKLRDTENRLKERDDEVEILKKAMHVFMKSRT</sequence>
<reference evidence="7" key="2">
    <citation type="submission" date="2016-07" db="EMBL/GenBank/DDBJ databases">
        <authorList>
            <person name="See-Too W.S."/>
        </authorList>
    </citation>
    <scope>NUCLEOTIDE SEQUENCE [LARGE SCALE GENOMIC DNA]</scope>
    <source>
        <strain evidence="2 7">DSM 14505</strain>
    </source>
</reference>
<protein>
    <submittedName>
        <fullName evidence="5">Transposase IS3/IS911 family protein</fullName>
    </submittedName>
</protein>
<evidence type="ECO:0000313" key="5">
    <source>
        <dbReference type="EMBL" id="EIM06207.1"/>
    </source>
</evidence>
<dbReference type="AlphaFoldDB" id="A0A1C7DH04"/>
<dbReference type="EMBL" id="CP016534">
    <property type="protein sequence ID" value="ANU11367.1"/>
    <property type="molecule type" value="Genomic_DNA"/>
</dbReference>
<dbReference type="InterPro" id="IPR002514">
    <property type="entry name" value="Transposase_8"/>
</dbReference>
<dbReference type="eggNOG" id="COG2963">
    <property type="taxonomic scope" value="Bacteria"/>
</dbReference>
<dbReference type="KEGG" id="pana:BBH88_11220"/>
<dbReference type="OrthoDB" id="4379323at2"/>
<organism evidence="5 6">
    <name type="scientific">Planococcus antarcticus DSM 14505</name>
    <dbReference type="NCBI Taxonomy" id="1185653"/>
    <lineage>
        <taxon>Bacteria</taxon>
        <taxon>Bacillati</taxon>
        <taxon>Bacillota</taxon>
        <taxon>Bacilli</taxon>
        <taxon>Bacillales</taxon>
        <taxon>Caryophanaceae</taxon>
        <taxon>Planococcus</taxon>
    </lineage>
</organism>
<dbReference type="GO" id="GO:0004803">
    <property type="term" value="F:transposase activity"/>
    <property type="evidence" value="ECO:0007669"/>
    <property type="project" value="InterPro"/>
</dbReference>
<dbReference type="GO" id="GO:0006313">
    <property type="term" value="P:DNA transposition"/>
    <property type="evidence" value="ECO:0007669"/>
    <property type="project" value="InterPro"/>
</dbReference>
<proteinExistence type="predicted"/>
<dbReference type="RefSeq" id="WP_006830420.1">
    <property type="nucleotide sequence ID" value="NZ_AJYB01000036.1"/>
</dbReference>
<evidence type="ECO:0000256" key="1">
    <source>
        <dbReference type="SAM" id="Coils"/>
    </source>
</evidence>
<dbReference type="InterPro" id="IPR009057">
    <property type="entry name" value="Homeodomain-like_sf"/>
</dbReference>
<dbReference type="KEGG" id="pana:BBH88_03845"/>
<evidence type="ECO:0000313" key="6">
    <source>
        <dbReference type="Proteomes" id="UP000004725"/>
    </source>
</evidence>
<evidence type="ECO:0000313" key="4">
    <source>
        <dbReference type="EMBL" id="ANU11367.1"/>
    </source>
</evidence>
<evidence type="ECO:0000313" key="7">
    <source>
        <dbReference type="Proteomes" id="UP000092661"/>
    </source>
</evidence>
<keyword evidence="7" id="KW-1185">Reference proteome</keyword>
<dbReference type="Proteomes" id="UP000004725">
    <property type="component" value="Unassembled WGS sequence"/>
</dbReference>
<dbReference type="Pfam" id="PF01527">
    <property type="entry name" value="HTH_Tnp_1"/>
    <property type="match status" value="1"/>
</dbReference>